<keyword evidence="5 7" id="KW-1133">Transmembrane helix</keyword>
<comment type="subcellular location">
    <subcellularLocation>
        <location evidence="1 7">Cell membrane</location>
        <topology evidence="1 7">Multi-pass membrane protein</topology>
    </subcellularLocation>
</comment>
<dbReference type="SUPFAM" id="SSF161098">
    <property type="entry name" value="MetI-like"/>
    <property type="match status" value="1"/>
</dbReference>
<comment type="similarity">
    <text evidence="7">Belongs to the binding-protein-dependent transport system permease family.</text>
</comment>
<evidence type="ECO:0000256" key="6">
    <source>
        <dbReference type="ARBA" id="ARBA00023136"/>
    </source>
</evidence>
<feature type="transmembrane region" description="Helical" evidence="7">
    <location>
        <begin position="262"/>
        <end position="284"/>
    </location>
</feature>
<protein>
    <submittedName>
        <fullName evidence="9">ABC transporter permease</fullName>
    </submittedName>
</protein>
<dbReference type="EMBL" id="CP095045">
    <property type="protein sequence ID" value="UOQ56856.1"/>
    <property type="molecule type" value="Genomic_DNA"/>
</dbReference>
<proteinExistence type="inferred from homology"/>
<dbReference type="PANTHER" id="PTHR43386">
    <property type="entry name" value="OLIGOPEPTIDE TRANSPORT SYSTEM PERMEASE PROTEIN APPC"/>
    <property type="match status" value="1"/>
</dbReference>
<keyword evidence="10" id="KW-1185">Reference proteome</keyword>
<dbReference type="PANTHER" id="PTHR43386:SF1">
    <property type="entry name" value="D,D-DIPEPTIDE TRANSPORT SYSTEM PERMEASE PROTEIN DDPC-RELATED"/>
    <property type="match status" value="1"/>
</dbReference>
<organism evidence="9 10">
    <name type="scientific">Leucobacter allii</name>
    <dbReference type="NCBI Taxonomy" id="2932247"/>
    <lineage>
        <taxon>Bacteria</taxon>
        <taxon>Bacillati</taxon>
        <taxon>Actinomycetota</taxon>
        <taxon>Actinomycetes</taxon>
        <taxon>Micrococcales</taxon>
        <taxon>Microbacteriaceae</taxon>
        <taxon>Leucobacter</taxon>
    </lineage>
</organism>
<dbReference type="Proteomes" id="UP000831786">
    <property type="component" value="Chromosome"/>
</dbReference>
<evidence type="ECO:0000256" key="5">
    <source>
        <dbReference type="ARBA" id="ARBA00022989"/>
    </source>
</evidence>
<dbReference type="InterPro" id="IPR000515">
    <property type="entry name" value="MetI-like"/>
</dbReference>
<name>A0ABY4FKR7_9MICO</name>
<sequence>MSAPQTTTSIPAAVERRRMKAAASWGAVRRVLRMPLFAISLGIVALWLLVIVFADQIAPYSATAQGAPPLLAPSAEHLFGTDELGRDVFSRVIHGARVSLVFAVILVAGAMVIGTLVGVVSGFFGGWIDEALMRLVDLFFAFPVVILAMAVAAALGASVQNAVLAGIIVSWPIYARTVRGLVVGYRDAEFVISSRLAGMSSSRSIVVDLLPSISGPTLVLATQDVGTAILLLASLSFLGVGAQPPMPEWGAMISAGVTHFNAWWIAVFPGLAIVTVALAFNLLGDGLRDVFDPKMKRSVQRRKP</sequence>
<evidence type="ECO:0000256" key="4">
    <source>
        <dbReference type="ARBA" id="ARBA00022692"/>
    </source>
</evidence>
<evidence type="ECO:0000313" key="9">
    <source>
        <dbReference type="EMBL" id="UOQ56856.1"/>
    </source>
</evidence>
<dbReference type="Gene3D" id="1.10.3720.10">
    <property type="entry name" value="MetI-like"/>
    <property type="match status" value="1"/>
</dbReference>
<evidence type="ECO:0000256" key="2">
    <source>
        <dbReference type="ARBA" id="ARBA00022448"/>
    </source>
</evidence>
<feature type="transmembrane region" description="Helical" evidence="7">
    <location>
        <begin position="34"/>
        <end position="54"/>
    </location>
</feature>
<gene>
    <name evidence="9" type="ORF">MUN78_14480</name>
</gene>
<dbReference type="RefSeq" id="WP_244727354.1">
    <property type="nucleotide sequence ID" value="NZ_CP095045.1"/>
</dbReference>
<keyword evidence="6 7" id="KW-0472">Membrane</keyword>
<dbReference type="PROSITE" id="PS50928">
    <property type="entry name" value="ABC_TM1"/>
    <property type="match status" value="1"/>
</dbReference>
<feature type="transmembrane region" description="Helical" evidence="7">
    <location>
        <begin position="218"/>
        <end position="242"/>
    </location>
</feature>
<evidence type="ECO:0000256" key="7">
    <source>
        <dbReference type="RuleBase" id="RU363032"/>
    </source>
</evidence>
<feature type="transmembrane region" description="Helical" evidence="7">
    <location>
        <begin position="140"/>
        <end position="169"/>
    </location>
</feature>
<accession>A0ABY4FKR7</accession>
<dbReference type="InterPro" id="IPR035906">
    <property type="entry name" value="MetI-like_sf"/>
</dbReference>
<feature type="domain" description="ABC transmembrane type-1" evidence="8">
    <location>
        <begin position="96"/>
        <end position="284"/>
    </location>
</feature>
<keyword evidence="3" id="KW-1003">Cell membrane</keyword>
<reference evidence="9 10" key="1">
    <citation type="submission" date="2022-04" db="EMBL/GenBank/DDBJ databases">
        <title>Leucobacter sp. isolated from rhizosphere of garlic.</title>
        <authorList>
            <person name="Won M."/>
            <person name="Lee C.-M."/>
            <person name="Woen H.-Y."/>
            <person name="Kwon S.-W."/>
        </authorList>
    </citation>
    <scope>NUCLEOTIDE SEQUENCE [LARGE SCALE GENOMIC DNA]</scope>
    <source>
        <strain evidence="9 10">H21R-40</strain>
    </source>
</reference>
<feature type="transmembrane region" description="Helical" evidence="7">
    <location>
        <begin position="100"/>
        <end position="128"/>
    </location>
</feature>
<dbReference type="Pfam" id="PF00528">
    <property type="entry name" value="BPD_transp_1"/>
    <property type="match status" value="1"/>
</dbReference>
<dbReference type="InterPro" id="IPR050366">
    <property type="entry name" value="BP-dependent_transpt_permease"/>
</dbReference>
<keyword evidence="2 7" id="KW-0813">Transport</keyword>
<keyword evidence="4 7" id="KW-0812">Transmembrane</keyword>
<evidence type="ECO:0000313" key="10">
    <source>
        <dbReference type="Proteomes" id="UP000831786"/>
    </source>
</evidence>
<dbReference type="CDD" id="cd06261">
    <property type="entry name" value="TM_PBP2"/>
    <property type="match status" value="1"/>
</dbReference>
<evidence type="ECO:0000256" key="1">
    <source>
        <dbReference type="ARBA" id="ARBA00004651"/>
    </source>
</evidence>
<evidence type="ECO:0000256" key="3">
    <source>
        <dbReference type="ARBA" id="ARBA00022475"/>
    </source>
</evidence>
<evidence type="ECO:0000259" key="8">
    <source>
        <dbReference type="PROSITE" id="PS50928"/>
    </source>
</evidence>